<dbReference type="SUPFAM" id="SSF51182">
    <property type="entry name" value="RmlC-like cupins"/>
    <property type="match status" value="1"/>
</dbReference>
<sequence>MVEELVRRLDLKPHPEGGYYRETYRAAFQVQTLRGRRSAGTAIYYLLTQGIFSAWHRVVGADELWLFHDGEPLALHLMHEDGRLETAVLGRDVMKGEQPQVLVPAGVLQAAETLGGYTLVGCTVSPGFEFADFELPDAEAIVARHPAHEAMIRRLSKR</sequence>
<dbReference type="AlphaFoldDB" id="A0A3A8I930"/>
<feature type="domain" description="DUF985" evidence="1">
    <location>
        <begin position="3"/>
        <end position="135"/>
    </location>
</feature>
<dbReference type="CDD" id="cd06121">
    <property type="entry name" value="cupin_YML079wp"/>
    <property type="match status" value="1"/>
</dbReference>
<comment type="caution">
    <text evidence="2">The sequence shown here is derived from an EMBL/GenBank/DDBJ whole genome shotgun (WGS) entry which is preliminary data.</text>
</comment>
<evidence type="ECO:0000313" key="3">
    <source>
        <dbReference type="Proteomes" id="UP000268094"/>
    </source>
</evidence>
<dbReference type="InterPro" id="IPR014710">
    <property type="entry name" value="RmlC-like_jellyroll"/>
</dbReference>
<dbReference type="PANTHER" id="PTHR33387">
    <property type="entry name" value="RMLC-LIKE JELLY ROLL FOLD PROTEIN"/>
    <property type="match status" value="1"/>
</dbReference>
<keyword evidence="3" id="KW-1185">Reference proteome</keyword>
<dbReference type="Pfam" id="PF06172">
    <property type="entry name" value="Cupin_5"/>
    <property type="match status" value="1"/>
</dbReference>
<dbReference type="InterPro" id="IPR009327">
    <property type="entry name" value="Cupin_DUF985"/>
</dbReference>
<organism evidence="2 3">
    <name type="scientific">Corallococcus terminator</name>
    <dbReference type="NCBI Taxonomy" id="2316733"/>
    <lineage>
        <taxon>Bacteria</taxon>
        <taxon>Pseudomonadati</taxon>
        <taxon>Myxococcota</taxon>
        <taxon>Myxococcia</taxon>
        <taxon>Myxococcales</taxon>
        <taxon>Cystobacterineae</taxon>
        <taxon>Myxococcaceae</taxon>
        <taxon>Corallococcus</taxon>
    </lineage>
</organism>
<dbReference type="InterPro" id="IPR011051">
    <property type="entry name" value="RmlC_Cupin_sf"/>
</dbReference>
<name>A0A3A8I930_9BACT</name>
<reference evidence="3" key="1">
    <citation type="submission" date="2018-09" db="EMBL/GenBank/DDBJ databases">
        <authorList>
            <person name="Livingstone P.G."/>
            <person name="Whitworth D.E."/>
        </authorList>
    </citation>
    <scope>NUCLEOTIDE SEQUENCE [LARGE SCALE GENOMIC DNA]</scope>
    <source>
        <strain evidence="3">CA054A</strain>
    </source>
</reference>
<evidence type="ECO:0000313" key="2">
    <source>
        <dbReference type="EMBL" id="RKG74851.1"/>
    </source>
</evidence>
<protein>
    <submittedName>
        <fullName evidence="2">Cupin domain-containing protein</fullName>
    </submittedName>
</protein>
<dbReference type="InterPro" id="IPR039935">
    <property type="entry name" value="YML079W-like"/>
</dbReference>
<evidence type="ECO:0000259" key="1">
    <source>
        <dbReference type="Pfam" id="PF06172"/>
    </source>
</evidence>
<proteinExistence type="predicted"/>
<gene>
    <name evidence="2" type="ORF">D7V88_34370</name>
</gene>
<dbReference type="Gene3D" id="2.60.120.10">
    <property type="entry name" value="Jelly Rolls"/>
    <property type="match status" value="1"/>
</dbReference>
<dbReference type="PANTHER" id="PTHR33387:SF3">
    <property type="entry name" value="DUF985 DOMAIN-CONTAINING PROTEIN"/>
    <property type="match status" value="1"/>
</dbReference>
<accession>A0A3A8I930</accession>
<dbReference type="Proteomes" id="UP000268094">
    <property type="component" value="Unassembled WGS sequence"/>
</dbReference>
<dbReference type="OrthoDB" id="9798288at2"/>
<dbReference type="EMBL" id="RAVZ01000355">
    <property type="protein sequence ID" value="RKG74851.1"/>
    <property type="molecule type" value="Genomic_DNA"/>
</dbReference>
<dbReference type="RefSeq" id="WP_120544840.1">
    <property type="nucleotide sequence ID" value="NZ_RAVZ01000355.1"/>
</dbReference>